<keyword evidence="6 8" id="KW-0460">Magnesium</keyword>
<dbReference type="AlphaFoldDB" id="A0A0L6CHN3"/>
<dbReference type="CDD" id="cd18731">
    <property type="entry name" value="PIN_NgFitB-like"/>
    <property type="match status" value="1"/>
</dbReference>
<feature type="binding site" evidence="8">
    <location>
        <position position="5"/>
    </location>
    <ligand>
        <name>Mg(2+)</name>
        <dbReference type="ChEBI" id="CHEBI:18420"/>
    </ligand>
</feature>
<dbReference type="GO" id="GO:0000287">
    <property type="term" value="F:magnesium ion binding"/>
    <property type="evidence" value="ECO:0007669"/>
    <property type="project" value="UniProtKB-UniRule"/>
</dbReference>
<dbReference type="Proteomes" id="UP000037397">
    <property type="component" value="Unassembled WGS sequence"/>
</dbReference>
<dbReference type="InterPro" id="IPR029060">
    <property type="entry name" value="PIN-like_dom_sf"/>
</dbReference>
<keyword evidence="5 8" id="KW-0378">Hydrolase</keyword>
<evidence type="ECO:0000313" key="11">
    <source>
        <dbReference type="Proteomes" id="UP000037397"/>
    </source>
</evidence>
<keyword evidence="2 8" id="KW-1277">Toxin-antitoxin system</keyword>
<feature type="domain" description="PIN" evidence="9">
    <location>
        <begin position="2"/>
        <end position="122"/>
    </location>
</feature>
<evidence type="ECO:0000313" key="10">
    <source>
        <dbReference type="EMBL" id="KNX37316.1"/>
    </source>
</evidence>
<evidence type="ECO:0000256" key="6">
    <source>
        <dbReference type="ARBA" id="ARBA00022842"/>
    </source>
</evidence>
<comment type="caution">
    <text evidence="10">The sequence shown here is derived from an EMBL/GenBank/DDBJ whole genome shotgun (WGS) entry which is preliminary data.</text>
</comment>
<keyword evidence="4 8" id="KW-0479">Metal-binding</keyword>
<comment type="cofactor">
    <cofactor evidence="1 8">
        <name>Mg(2+)</name>
        <dbReference type="ChEBI" id="CHEBI:18420"/>
    </cofactor>
</comment>
<feature type="binding site" evidence="8">
    <location>
        <position position="103"/>
    </location>
    <ligand>
        <name>Mg(2+)</name>
        <dbReference type="ChEBI" id="CHEBI:18420"/>
    </ligand>
</feature>
<dbReference type="GO" id="GO:0090729">
    <property type="term" value="F:toxin activity"/>
    <property type="evidence" value="ECO:0007669"/>
    <property type="project" value="UniProtKB-KW"/>
</dbReference>
<keyword evidence="8" id="KW-0800">Toxin</keyword>
<dbReference type="InterPro" id="IPR002716">
    <property type="entry name" value="PIN_dom"/>
</dbReference>
<dbReference type="HAMAP" id="MF_00265">
    <property type="entry name" value="VapC_Nob1"/>
    <property type="match status" value="1"/>
</dbReference>
<comment type="similarity">
    <text evidence="7 8">Belongs to the PINc/VapC protein family.</text>
</comment>
<evidence type="ECO:0000256" key="3">
    <source>
        <dbReference type="ARBA" id="ARBA00022722"/>
    </source>
</evidence>
<dbReference type="PATRIC" id="fig|1631356.3.peg.1831"/>
<dbReference type="EMBL" id="LAIR01000002">
    <property type="protein sequence ID" value="KNX37316.1"/>
    <property type="molecule type" value="Genomic_DNA"/>
</dbReference>
<reference evidence="11" key="1">
    <citation type="submission" date="2015-03" db="EMBL/GenBank/DDBJ databases">
        <title>Luteipulveratus halotolerans sp. nov., a novel actinobacterium (Dermacoccaceae) from Sarawak, Malaysia.</title>
        <authorList>
            <person name="Juboi H."/>
            <person name="Basik A."/>
            <person name="Shamsul S.S."/>
            <person name="Arnold P."/>
            <person name="Schmitt E.K."/>
            <person name="Sanglier J.-J."/>
            <person name="Yeo T."/>
        </authorList>
    </citation>
    <scope>NUCLEOTIDE SEQUENCE [LARGE SCALE GENOMIC DNA]</scope>
    <source>
        <strain evidence="11">C296001</strain>
    </source>
</reference>
<gene>
    <name evidence="8" type="primary">vapC</name>
    <name evidence="10" type="ORF">VV01_09405</name>
</gene>
<keyword evidence="11" id="KW-1185">Reference proteome</keyword>
<dbReference type="EC" id="3.1.-.-" evidence="8"/>
<dbReference type="GO" id="GO:0004540">
    <property type="term" value="F:RNA nuclease activity"/>
    <property type="evidence" value="ECO:0007669"/>
    <property type="project" value="InterPro"/>
</dbReference>
<evidence type="ECO:0000259" key="9">
    <source>
        <dbReference type="Pfam" id="PF01850"/>
    </source>
</evidence>
<dbReference type="STRING" id="1631356.VV01_09405"/>
<accession>A0A0L6CHN3</accession>
<evidence type="ECO:0000256" key="2">
    <source>
        <dbReference type="ARBA" id="ARBA00022649"/>
    </source>
</evidence>
<evidence type="ECO:0000256" key="1">
    <source>
        <dbReference type="ARBA" id="ARBA00001946"/>
    </source>
</evidence>
<evidence type="ECO:0000256" key="5">
    <source>
        <dbReference type="ARBA" id="ARBA00022801"/>
    </source>
</evidence>
<dbReference type="InterPro" id="IPR050556">
    <property type="entry name" value="Type_II_TA_system_RNase"/>
</dbReference>
<dbReference type="InterPro" id="IPR022907">
    <property type="entry name" value="VapC_family"/>
</dbReference>
<dbReference type="Pfam" id="PF01850">
    <property type="entry name" value="PIN"/>
    <property type="match status" value="1"/>
</dbReference>
<dbReference type="PANTHER" id="PTHR33653">
    <property type="entry name" value="RIBONUCLEASE VAPC2"/>
    <property type="match status" value="1"/>
</dbReference>
<proteinExistence type="inferred from homology"/>
<dbReference type="RefSeq" id="WP_050669660.1">
    <property type="nucleotide sequence ID" value="NZ_LAIR01000002.1"/>
</dbReference>
<dbReference type="GO" id="GO:0016787">
    <property type="term" value="F:hydrolase activity"/>
    <property type="evidence" value="ECO:0007669"/>
    <property type="project" value="UniProtKB-KW"/>
</dbReference>
<evidence type="ECO:0000256" key="4">
    <source>
        <dbReference type="ARBA" id="ARBA00022723"/>
    </source>
</evidence>
<comment type="function">
    <text evidence="8">Toxic component of a toxin-antitoxin (TA) system. An RNase.</text>
</comment>
<evidence type="ECO:0000256" key="8">
    <source>
        <dbReference type="HAMAP-Rule" id="MF_00265"/>
    </source>
</evidence>
<sequence length="140" mass="14764">MIVLDTNVVSEMMRARPHAQVASWLDAIDAGDVGVSGIVAAELRAGVAVLPPGQRREHLGLRLTDLLGALGRAVLPFDAKAAGHYGEVMSARRRLGRPVDPLDAQIAATCLAHGATLATRNVKDFEGVGLTLVDPWDHTG</sequence>
<dbReference type="Gene3D" id="3.40.50.1010">
    <property type="entry name" value="5'-nuclease"/>
    <property type="match status" value="1"/>
</dbReference>
<dbReference type="OrthoDB" id="9804823at2"/>
<protein>
    <recommendedName>
        <fullName evidence="8">Ribonuclease VapC</fullName>
        <shortName evidence="8">RNase VapC</shortName>
        <ecNumber evidence="8">3.1.-.-</ecNumber>
    </recommendedName>
    <alternativeName>
        <fullName evidence="8">Toxin VapC</fullName>
    </alternativeName>
</protein>
<evidence type="ECO:0000256" key="7">
    <source>
        <dbReference type="ARBA" id="ARBA00038093"/>
    </source>
</evidence>
<organism evidence="10 11">
    <name type="scientific">Luteipulveratus halotolerans</name>
    <dbReference type="NCBI Taxonomy" id="1631356"/>
    <lineage>
        <taxon>Bacteria</taxon>
        <taxon>Bacillati</taxon>
        <taxon>Actinomycetota</taxon>
        <taxon>Actinomycetes</taxon>
        <taxon>Micrococcales</taxon>
        <taxon>Dermacoccaceae</taxon>
        <taxon>Luteipulveratus</taxon>
    </lineage>
</organism>
<name>A0A0L6CHN3_9MICO</name>
<dbReference type="SUPFAM" id="SSF88723">
    <property type="entry name" value="PIN domain-like"/>
    <property type="match status" value="1"/>
</dbReference>
<dbReference type="PANTHER" id="PTHR33653:SF1">
    <property type="entry name" value="RIBONUCLEASE VAPC2"/>
    <property type="match status" value="1"/>
</dbReference>
<keyword evidence="3 8" id="KW-0540">Nuclease</keyword>